<protein>
    <submittedName>
        <fullName evidence="1">Transposase</fullName>
    </submittedName>
</protein>
<name>A0ABW8LS08_9ACTN</name>
<accession>A0ABW8LS08</accession>
<dbReference type="InterPro" id="IPR002514">
    <property type="entry name" value="Transposase_8"/>
</dbReference>
<dbReference type="InterPro" id="IPR009057">
    <property type="entry name" value="Homeodomain-like_sf"/>
</dbReference>
<sequence>MPPRYSQQFKDEAVRMVLDGPRPITHVAAELGIHETSLGKWVSQYRASLDSTPPPDADSLELVSS</sequence>
<evidence type="ECO:0000313" key="2">
    <source>
        <dbReference type="Proteomes" id="UP001620295"/>
    </source>
</evidence>
<dbReference type="Gene3D" id="1.10.10.60">
    <property type="entry name" value="Homeodomain-like"/>
    <property type="match status" value="1"/>
</dbReference>
<evidence type="ECO:0000313" key="1">
    <source>
        <dbReference type="EMBL" id="MFK4268701.1"/>
    </source>
</evidence>
<dbReference type="RefSeq" id="WP_358643171.1">
    <property type="nucleotide sequence ID" value="NZ_JBFAEV010000025.1"/>
</dbReference>
<proteinExistence type="predicted"/>
<dbReference type="Pfam" id="PF01527">
    <property type="entry name" value="HTH_Tnp_1"/>
    <property type="match status" value="1"/>
</dbReference>
<organism evidence="1 2">
    <name type="scientific">Streptomyces milbemycinicus</name>
    <dbReference type="NCBI Taxonomy" id="476552"/>
    <lineage>
        <taxon>Bacteria</taxon>
        <taxon>Bacillati</taxon>
        <taxon>Actinomycetota</taxon>
        <taxon>Actinomycetes</taxon>
        <taxon>Kitasatosporales</taxon>
        <taxon>Streptomycetaceae</taxon>
        <taxon>Streptomyces</taxon>
    </lineage>
</organism>
<reference evidence="1 2" key="1">
    <citation type="submission" date="2024-11" db="EMBL/GenBank/DDBJ databases">
        <title>The Natural Products Discovery Center: Release of the First 8490 Sequenced Strains for Exploring Actinobacteria Biosynthetic Diversity.</title>
        <authorList>
            <person name="Kalkreuter E."/>
            <person name="Kautsar S.A."/>
            <person name="Yang D."/>
            <person name="Bader C.D."/>
            <person name="Teijaro C.N."/>
            <person name="Fluegel L."/>
            <person name="Davis C.M."/>
            <person name="Simpson J.R."/>
            <person name="Lauterbach L."/>
            <person name="Steele A.D."/>
            <person name="Gui C."/>
            <person name="Meng S."/>
            <person name="Li G."/>
            <person name="Viehrig K."/>
            <person name="Ye F."/>
            <person name="Su P."/>
            <person name="Kiefer A.F."/>
            <person name="Nichols A."/>
            <person name="Cepeda A.J."/>
            <person name="Yan W."/>
            <person name="Fan B."/>
            <person name="Jiang Y."/>
            <person name="Adhikari A."/>
            <person name="Zheng C.-J."/>
            <person name="Schuster L."/>
            <person name="Cowan T.M."/>
            <person name="Smanski M.J."/>
            <person name="Chevrette M.G."/>
            <person name="De Carvalho L.P.S."/>
            <person name="Shen B."/>
        </authorList>
    </citation>
    <scope>NUCLEOTIDE SEQUENCE [LARGE SCALE GENOMIC DNA]</scope>
    <source>
        <strain evidence="1 2">NPDC020863</strain>
    </source>
</reference>
<keyword evidence="2" id="KW-1185">Reference proteome</keyword>
<dbReference type="EMBL" id="JBJDQH010000009">
    <property type="protein sequence ID" value="MFK4268701.1"/>
    <property type="molecule type" value="Genomic_DNA"/>
</dbReference>
<gene>
    <name evidence="1" type="ORF">ACI2L5_27680</name>
</gene>
<dbReference type="SUPFAM" id="SSF46689">
    <property type="entry name" value="Homeodomain-like"/>
    <property type="match status" value="1"/>
</dbReference>
<dbReference type="Proteomes" id="UP001620295">
    <property type="component" value="Unassembled WGS sequence"/>
</dbReference>
<comment type="caution">
    <text evidence="1">The sequence shown here is derived from an EMBL/GenBank/DDBJ whole genome shotgun (WGS) entry which is preliminary data.</text>
</comment>